<dbReference type="InterPro" id="IPR038870">
    <property type="entry name" value="UBAP1"/>
</dbReference>
<dbReference type="InterPro" id="IPR049467">
    <property type="entry name" value="UBAP-1-like_UBA2"/>
</dbReference>
<dbReference type="Gene3D" id="1.20.120.1920">
    <property type="entry name" value="UBAP1 SOUBA domain"/>
    <property type="match status" value="1"/>
</dbReference>
<feature type="compositionally biased region" description="Acidic residues" evidence="1">
    <location>
        <begin position="174"/>
        <end position="188"/>
    </location>
</feature>
<dbReference type="Proteomes" id="UP000694569">
    <property type="component" value="Unplaced"/>
</dbReference>
<dbReference type="OrthoDB" id="2018023at2759"/>
<dbReference type="GO" id="GO:0043130">
    <property type="term" value="F:ubiquitin binding"/>
    <property type="evidence" value="ECO:0007669"/>
    <property type="project" value="InterPro"/>
</dbReference>
<dbReference type="GO" id="GO:0000813">
    <property type="term" value="C:ESCRT I complex"/>
    <property type="evidence" value="ECO:0007669"/>
    <property type="project" value="InterPro"/>
</dbReference>
<dbReference type="PANTHER" id="PTHR15960">
    <property type="entry name" value="LD44032P"/>
    <property type="match status" value="1"/>
</dbReference>
<feature type="domain" description="UMA" evidence="2">
    <location>
        <begin position="41"/>
        <end position="91"/>
    </location>
</feature>
<dbReference type="InterPro" id="IPR023340">
    <property type="entry name" value="UMA"/>
</dbReference>
<evidence type="ECO:0000313" key="4">
    <source>
        <dbReference type="Proteomes" id="UP000694569"/>
    </source>
</evidence>
<dbReference type="PROSITE" id="PS51497">
    <property type="entry name" value="UMA"/>
    <property type="match status" value="1"/>
</dbReference>
<feature type="region of interest" description="Disordered" evidence="1">
    <location>
        <begin position="119"/>
        <end position="141"/>
    </location>
</feature>
<dbReference type="GO" id="GO:0043162">
    <property type="term" value="P:ubiquitin-dependent protein catabolic process via the multivesicular body sorting pathway"/>
    <property type="evidence" value="ECO:0007669"/>
    <property type="project" value="InterPro"/>
</dbReference>
<reference evidence="3" key="1">
    <citation type="submission" date="2025-08" db="UniProtKB">
        <authorList>
            <consortium name="Ensembl"/>
        </authorList>
    </citation>
    <scope>IDENTIFICATION</scope>
</reference>
<evidence type="ECO:0000256" key="1">
    <source>
        <dbReference type="SAM" id="MobiDB-lite"/>
    </source>
</evidence>
<dbReference type="AlphaFoldDB" id="A0A8C5M937"/>
<dbReference type="CDD" id="cd14316">
    <property type="entry name" value="UBA2_UBAP1_like"/>
    <property type="match status" value="1"/>
</dbReference>
<evidence type="ECO:0000259" key="2">
    <source>
        <dbReference type="PROSITE" id="PS51497"/>
    </source>
</evidence>
<sequence>MFFRYLKHSTSDMICCSVIVGFSLHFPKESVFGLHKVMNFLDDVPFKLHEELRHGPITEGRPFTPVNICLPDCSEILEDTSPDFSMERKVLDWVEGIYGRSIKTPPRPSAPPYWMLLDGKPMSPTRRNSSQQRAALPNRRCRSLSTSDVYSTRVWNSLGMPESCEKGGCFEEDGYSEDDEYSSSEESEIDARQREARARSCRTSPQPQRVPRPRTSPFVPSPPSKCRCAHTGSPPCNMKKRMSLNVLNSSRNEVDAANKRIAALVHPHKGSTDGRGLSQNQHIRSNRYVQPLPPVTPPPPPTCCKCSKRPYSAGSIPPIRCHKPTTTSLNPYSCLPPTRKNHQDTAGDVLQALSQEEREVIEAVTSLGYPLRRAMIALQKMGGQSLEQVLGYLGATDRLCKLGYEEALVEEAMEMFQNSEIKAAEFLRLLLQFNDMGFQQDDIKEVLLIYDNHRDRSLEELMMRAL</sequence>
<evidence type="ECO:0000313" key="3">
    <source>
        <dbReference type="Ensembl" id="ENSLLEP00000011181.1"/>
    </source>
</evidence>
<dbReference type="Pfam" id="PF21267">
    <property type="entry name" value="UBAP-1_UBA2"/>
    <property type="match status" value="1"/>
</dbReference>
<feature type="region of interest" description="Disordered" evidence="1">
    <location>
        <begin position="174"/>
        <end position="226"/>
    </location>
</feature>
<dbReference type="Ensembl" id="ENSLLET00000011635.1">
    <property type="protein sequence ID" value="ENSLLEP00000011181.1"/>
    <property type="gene ID" value="ENSLLEG00000007144.1"/>
</dbReference>
<organism evidence="3 4">
    <name type="scientific">Leptobrachium leishanense</name>
    <name type="common">Leishan spiny toad</name>
    <dbReference type="NCBI Taxonomy" id="445787"/>
    <lineage>
        <taxon>Eukaryota</taxon>
        <taxon>Metazoa</taxon>
        <taxon>Chordata</taxon>
        <taxon>Craniata</taxon>
        <taxon>Vertebrata</taxon>
        <taxon>Euteleostomi</taxon>
        <taxon>Amphibia</taxon>
        <taxon>Batrachia</taxon>
        <taxon>Anura</taxon>
        <taxon>Pelobatoidea</taxon>
        <taxon>Megophryidae</taxon>
        <taxon>Leptobrachium</taxon>
    </lineage>
</organism>
<gene>
    <name evidence="3" type="primary">UBAP1L</name>
</gene>
<dbReference type="GeneTree" id="ENSGT00390000008092"/>
<keyword evidence="4" id="KW-1185">Reference proteome</keyword>
<protein>
    <submittedName>
        <fullName evidence="3">Ubiquitin associated protein 1 like</fullName>
    </submittedName>
</protein>
<feature type="compositionally biased region" description="Basic and acidic residues" evidence="1">
    <location>
        <begin position="189"/>
        <end position="198"/>
    </location>
</feature>
<dbReference type="PANTHER" id="PTHR15960:SF3">
    <property type="entry name" value="UBIQUITIN-ASSOCIATED PROTEIN 1-LIKE"/>
    <property type="match status" value="1"/>
</dbReference>
<accession>A0A8C5M937</accession>
<dbReference type="InterPro" id="IPR042575">
    <property type="entry name" value="UBAP1_C"/>
</dbReference>
<name>A0A8C5M937_9ANUR</name>
<reference evidence="3" key="2">
    <citation type="submission" date="2025-09" db="UniProtKB">
        <authorList>
            <consortium name="Ensembl"/>
        </authorList>
    </citation>
    <scope>IDENTIFICATION</scope>
</reference>
<proteinExistence type="predicted"/>